<gene>
    <name evidence="2" type="ORF">Acor_62200</name>
</gene>
<organism evidence="2 3">
    <name type="scientific">Acrocarpospora corrugata</name>
    <dbReference type="NCBI Taxonomy" id="35763"/>
    <lineage>
        <taxon>Bacteria</taxon>
        <taxon>Bacillati</taxon>
        <taxon>Actinomycetota</taxon>
        <taxon>Actinomycetes</taxon>
        <taxon>Streptosporangiales</taxon>
        <taxon>Streptosporangiaceae</taxon>
        <taxon>Acrocarpospora</taxon>
    </lineage>
</organism>
<feature type="region of interest" description="Disordered" evidence="1">
    <location>
        <begin position="45"/>
        <end position="70"/>
    </location>
</feature>
<feature type="compositionally biased region" description="Basic and acidic residues" evidence="1">
    <location>
        <begin position="61"/>
        <end position="70"/>
    </location>
</feature>
<sequence length="70" mass="7472">MANHKDLITGYTTPECKRPAPLARGTQARSLKLVANEPAAGLLTVSGDVHAGNSPHAPAPRKRDPSREEF</sequence>
<keyword evidence="3" id="KW-1185">Reference proteome</keyword>
<evidence type="ECO:0000313" key="3">
    <source>
        <dbReference type="Proteomes" id="UP000334990"/>
    </source>
</evidence>
<evidence type="ECO:0000313" key="2">
    <source>
        <dbReference type="EMBL" id="GES04153.1"/>
    </source>
</evidence>
<comment type="caution">
    <text evidence="2">The sequence shown here is derived from an EMBL/GenBank/DDBJ whole genome shotgun (WGS) entry which is preliminary data.</text>
</comment>
<dbReference type="Proteomes" id="UP000334990">
    <property type="component" value="Unassembled WGS sequence"/>
</dbReference>
<dbReference type="EMBL" id="BLAD01000077">
    <property type="protein sequence ID" value="GES04153.1"/>
    <property type="molecule type" value="Genomic_DNA"/>
</dbReference>
<name>A0A5M3WAE1_9ACTN</name>
<accession>A0A5M3WAE1</accession>
<dbReference type="AlphaFoldDB" id="A0A5M3WAE1"/>
<feature type="region of interest" description="Disordered" evidence="1">
    <location>
        <begin position="1"/>
        <end position="20"/>
    </location>
</feature>
<proteinExistence type="predicted"/>
<evidence type="ECO:0000256" key="1">
    <source>
        <dbReference type="SAM" id="MobiDB-lite"/>
    </source>
</evidence>
<reference evidence="2 3" key="1">
    <citation type="submission" date="2019-10" db="EMBL/GenBank/DDBJ databases">
        <title>Whole genome shotgun sequence of Acrocarpospora corrugata NBRC 13972.</title>
        <authorList>
            <person name="Ichikawa N."/>
            <person name="Kimura A."/>
            <person name="Kitahashi Y."/>
            <person name="Komaki H."/>
            <person name="Oguchi A."/>
        </authorList>
    </citation>
    <scope>NUCLEOTIDE SEQUENCE [LARGE SCALE GENOMIC DNA]</scope>
    <source>
        <strain evidence="2 3">NBRC 13972</strain>
    </source>
</reference>
<protein>
    <submittedName>
        <fullName evidence="2">Uncharacterized protein</fullName>
    </submittedName>
</protein>